<keyword evidence="3" id="KW-1185">Reference proteome</keyword>
<dbReference type="RefSeq" id="WP_115749775.1">
    <property type="nucleotide sequence ID" value="NZ_PIOD01000011.1"/>
</dbReference>
<evidence type="ECO:0000256" key="1">
    <source>
        <dbReference type="SAM" id="Coils"/>
    </source>
</evidence>
<dbReference type="Proteomes" id="UP000256520">
    <property type="component" value="Unassembled WGS sequence"/>
</dbReference>
<organism evidence="2 3">
    <name type="scientific">Oceanobacillus chungangensis</name>
    <dbReference type="NCBI Taxonomy" id="1229152"/>
    <lineage>
        <taxon>Bacteria</taxon>
        <taxon>Bacillati</taxon>
        <taxon>Bacillota</taxon>
        <taxon>Bacilli</taxon>
        <taxon>Bacillales</taxon>
        <taxon>Bacillaceae</taxon>
        <taxon>Oceanobacillus</taxon>
    </lineage>
</organism>
<reference evidence="3" key="1">
    <citation type="submission" date="2017-11" db="EMBL/GenBank/DDBJ databases">
        <authorList>
            <person name="Zhu W."/>
        </authorList>
    </citation>
    <scope>NUCLEOTIDE SEQUENCE [LARGE SCALE GENOMIC DNA]</scope>
    <source>
        <strain evidence="3">CAU 1051</strain>
    </source>
</reference>
<comment type="caution">
    <text evidence="2">The sequence shown here is derived from an EMBL/GenBank/DDBJ whole genome shotgun (WGS) entry which is preliminary data.</text>
</comment>
<proteinExistence type="predicted"/>
<dbReference type="PROSITE" id="PS51257">
    <property type="entry name" value="PROKAR_LIPOPROTEIN"/>
    <property type="match status" value="1"/>
</dbReference>
<dbReference type="EMBL" id="PIOD01000011">
    <property type="protein sequence ID" value="RDW17706.1"/>
    <property type="molecule type" value="Genomic_DNA"/>
</dbReference>
<name>A0A3D8PNL5_9BACI</name>
<dbReference type="AlphaFoldDB" id="A0A3D8PNL5"/>
<dbReference type="OrthoDB" id="2883195at2"/>
<evidence type="ECO:0008006" key="4">
    <source>
        <dbReference type="Google" id="ProtNLM"/>
    </source>
</evidence>
<dbReference type="InterPro" id="IPR019454">
    <property type="entry name" value="Lipoprot_YkyA-like"/>
</dbReference>
<evidence type="ECO:0000313" key="3">
    <source>
        <dbReference type="Proteomes" id="UP000256520"/>
    </source>
</evidence>
<gene>
    <name evidence="2" type="ORF">CWR45_10220</name>
</gene>
<accession>A0A3D8PNL5</accession>
<sequence length="211" mass="25047">MKRLLAFAVVVSIIFLLTGCPTNEKRAAKIQEKIEESATFENDFVDNQTKLYEVRGKAQQVYDDLIDLSINDADMISQKLDEAATYKEEQEKLLKQSEENFQKAYDKFSKIEKNAQKIKDENQKDVALELITLMNNRKELIDTFFEKYRDYLELQSTFYGYIEKEEYRFDSLDKQIKDVNESSKEIGEVIQQFNVYTEQYSNKRDDYYQMN</sequence>
<dbReference type="Gene3D" id="1.20.120.570">
    <property type="entry name" value="YkyA-like"/>
    <property type="match status" value="1"/>
</dbReference>
<dbReference type="Pfam" id="PF10368">
    <property type="entry name" value="YkyA"/>
    <property type="match status" value="1"/>
</dbReference>
<dbReference type="InterPro" id="IPR036785">
    <property type="entry name" value="YkyA-like_sf"/>
</dbReference>
<evidence type="ECO:0000313" key="2">
    <source>
        <dbReference type="EMBL" id="RDW17706.1"/>
    </source>
</evidence>
<protein>
    <recommendedName>
        <fullName evidence="4">Cell-wall binding lipoprotein</fullName>
    </recommendedName>
</protein>
<dbReference type="SUPFAM" id="SSF140423">
    <property type="entry name" value="MW0975(SA0943)-like"/>
    <property type="match status" value="1"/>
</dbReference>
<keyword evidence="1" id="KW-0175">Coiled coil</keyword>
<feature type="coiled-coil region" evidence="1">
    <location>
        <begin position="76"/>
        <end position="114"/>
    </location>
</feature>